<sequence>MTITAMIAITALLPKPLNGVYTSTALSDRGTDALQPNGAKIPMALTSTRTISVANRPTVRARTNGKITISVVRPNDSVTAAFLSVWVDQARLAP</sequence>
<reference evidence="1 2" key="1">
    <citation type="submission" date="2014-03" db="EMBL/GenBank/DDBJ databases">
        <title>Draft Genome Sequence of Actibacterium mucosum KCTC 23349, a Marine Alphaproteobacterium with Complex Ionic Requirements Isolated from Mediterranean Seawater at Malvarrosa Beach, Valencia, Spain.</title>
        <authorList>
            <person name="Arahal D.R."/>
            <person name="Shao Z."/>
            <person name="Lai Q."/>
            <person name="Pujalte M.J."/>
        </authorList>
    </citation>
    <scope>NUCLEOTIDE SEQUENCE [LARGE SCALE GENOMIC DNA]</scope>
    <source>
        <strain evidence="1 2">KCTC 23349</strain>
    </source>
</reference>
<organism evidence="1 2">
    <name type="scientific">Actibacterium mucosum KCTC 23349</name>
    <dbReference type="NCBI Taxonomy" id="1454373"/>
    <lineage>
        <taxon>Bacteria</taxon>
        <taxon>Pseudomonadati</taxon>
        <taxon>Pseudomonadota</taxon>
        <taxon>Alphaproteobacteria</taxon>
        <taxon>Rhodobacterales</taxon>
        <taxon>Roseobacteraceae</taxon>
        <taxon>Actibacterium</taxon>
    </lineage>
</organism>
<evidence type="ECO:0000313" key="1">
    <source>
        <dbReference type="EMBL" id="KAJ54344.1"/>
    </source>
</evidence>
<keyword evidence="2" id="KW-1185">Reference proteome</keyword>
<dbReference type="RefSeq" id="WP_035261601.1">
    <property type="nucleotide sequence ID" value="NZ_JFKE01000008.1"/>
</dbReference>
<evidence type="ECO:0000313" key="2">
    <source>
        <dbReference type="Proteomes" id="UP000026249"/>
    </source>
</evidence>
<dbReference type="Proteomes" id="UP000026249">
    <property type="component" value="Unassembled WGS sequence"/>
</dbReference>
<name>A0A037ZCX7_9RHOB</name>
<protein>
    <submittedName>
        <fullName evidence="1">Uncharacterized protein</fullName>
    </submittedName>
</protein>
<gene>
    <name evidence="1" type="ORF">ACMU_18110</name>
</gene>
<dbReference type="AlphaFoldDB" id="A0A037ZCX7"/>
<dbReference type="EMBL" id="JFKE01000008">
    <property type="protein sequence ID" value="KAJ54344.1"/>
    <property type="molecule type" value="Genomic_DNA"/>
</dbReference>
<proteinExistence type="predicted"/>
<comment type="caution">
    <text evidence="1">The sequence shown here is derived from an EMBL/GenBank/DDBJ whole genome shotgun (WGS) entry which is preliminary data.</text>
</comment>
<accession>A0A037ZCX7</accession>